<feature type="region of interest" description="Disordered" evidence="1">
    <location>
        <begin position="1"/>
        <end position="28"/>
    </location>
</feature>
<dbReference type="AlphaFoldDB" id="A0A4P9WQ08"/>
<feature type="compositionally biased region" description="Basic and acidic residues" evidence="1">
    <location>
        <begin position="10"/>
        <end position="22"/>
    </location>
</feature>
<organism evidence="2 3">
    <name type="scientific">Blyttiomyces helicus</name>
    <dbReference type="NCBI Taxonomy" id="388810"/>
    <lineage>
        <taxon>Eukaryota</taxon>
        <taxon>Fungi</taxon>
        <taxon>Fungi incertae sedis</taxon>
        <taxon>Chytridiomycota</taxon>
        <taxon>Chytridiomycota incertae sedis</taxon>
        <taxon>Chytridiomycetes</taxon>
        <taxon>Chytridiomycetes incertae sedis</taxon>
        <taxon>Blyttiomyces</taxon>
    </lineage>
</organism>
<proteinExistence type="predicted"/>
<reference evidence="3" key="1">
    <citation type="journal article" date="2018" name="Nat. Microbiol.">
        <title>Leveraging single-cell genomics to expand the fungal tree of life.</title>
        <authorList>
            <person name="Ahrendt S.R."/>
            <person name="Quandt C.A."/>
            <person name="Ciobanu D."/>
            <person name="Clum A."/>
            <person name="Salamov A."/>
            <person name="Andreopoulos B."/>
            <person name="Cheng J.F."/>
            <person name="Woyke T."/>
            <person name="Pelin A."/>
            <person name="Henrissat B."/>
            <person name="Reynolds N.K."/>
            <person name="Benny G.L."/>
            <person name="Smith M.E."/>
            <person name="James T.Y."/>
            <person name="Grigoriev I.V."/>
        </authorList>
    </citation>
    <scope>NUCLEOTIDE SEQUENCE [LARGE SCALE GENOMIC DNA]</scope>
</reference>
<name>A0A4P9WQ08_9FUNG</name>
<protein>
    <submittedName>
        <fullName evidence="2">Uncharacterized protein</fullName>
    </submittedName>
</protein>
<gene>
    <name evidence="2" type="ORF">BDK51DRAFT_32615</name>
</gene>
<dbReference type="Proteomes" id="UP000269721">
    <property type="component" value="Unassembled WGS sequence"/>
</dbReference>
<keyword evidence="3" id="KW-1185">Reference proteome</keyword>
<evidence type="ECO:0000313" key="3">
    <source>
        <dbReference type="Proteomes" id="UP000269721"/>
    </source>
</evidence>
<dbReference type="EMBL" id="KZ994442">
    <property type="protein sequence ID" value="RKO92926.1"/>
    <property type="molecule type" value="Genomic_DNA"/>
</dbReference>
<evidence type="ECO:0000313" key="2">
    <source>
        <dbReference type="EMBL" id="RKO92926.1"/>
    </source>
</evidence>
<evidence type="ECO:0000256" key="1">
    <source>
        <dbReference type="SAM" id="MobiDB-lite"/>
    </source>
</evidence>
<feature type="region of interest" description="Disordered" evidence="1">
    <location>
        <begin position="154"/>
        <end position="179"/>
    </location>
</feature>
<accession>A0A4P9WQ08</accession>
<sequence>MCGILKNPFGKREAPSKGDRYRGRASRNTLEPGLRAGAVLASSEWFAIRQPRNTNQKVEGHPRKKQKTNTDWRVGADHYRECLALASASQPSLETEGYWCPHGYTAVFLRQYIAPIPADGLAFIANIFKDTSQPLQLRMHSGFALGLWRSRAGTRARRRRTSGRGLPPQQDDYTNGTEGSTGAMIDDLLYELRRDLAVIEGRPVGESVRPGPSDVVISFMEPFHVFFTASAPYFPADMKRLKDSMTLSFAAPPTCLGSYAARAGRRHRRMD</sequence>